<proteinExistence type="inferred from homology"/>
<dbReference type="SUPFAM" id="SSF51735">
    <property type="entry name" value="NAD(P)-binding Rossmann-fold domains"/>
    <property type="match status" value="1"/>
</dbReference>
<accession>A7NHM7</accession>
<dbReference type="AlphaFoldDB" id="A7NHM7"/>
<feature type="domain" description="Ketopantoate reductase N-terminal" evidence="5">
    <location>
        <begin position="3"/>
        <end position="152"/>
    </location>
</feature>
<comment type="similarity">
    <text evidence="1 4">Belongs to the ketopantoate reductase family.</text>
</comment>
<dbReference type="GO" id="GO:0015940">
    <property type="term" value="P:pantothenate biosynthetic process"/>
    <property type="evidence" value="ECO:0007669"/>
    <property type="project" value="UniProtKB-UniPathway"/>
</dbReference>
<dbReference type="Pfam" id="PF02558">
    <property type="entry name" value="ApbA"/>
    <property type="match status" value="1"/>
</dbReference>
<reference evidence="7 8" key="1">
    <citation type="submission" date="2007-08" db="EMBL/GenBank/DDBJ databases">
        <title>Complete sequence of Roseiflexus castenholzii DSM 13941.</title>
        <authorList>
            <consortium name="US DOE Joint Genome Institute"/>
            <person name="Copeland A."/>
            <person name="Lucas S."/>
            <person name="Lapidus A."/>
            <person name="Barry K."/>
            <person name="Glavina del Rio T."/>
            <person name="Dalin E."/>
            <person name="Tice H."/>
            <person name="Pitluck S."/>
            <person name="Thompson L.S."/>
            <person name="Brettin T."/>
            <person name="Bruce D."/>
            <person name="Detter J.C."/>
            <person name="Han C."/>
            <person name="Tapia R."/>
            <person name="Schmutz J."/>
            <person name="Larimer F."/>
            <person name="Land M."/>
            <person name="Hauser L."/>
            <person name="Kyrpides N."/>
            <person name="Mikhailova N."/>
            <person name="Bryant D.A."/>
            <person name="Hanada S."/>
            <person name="Tsukatani Y."/>
            <person name="Richardson P."/>
        </authorList>
    </citation>
    <scope>NUCLEOTIDE SEQUENCE [LARGE SCALE GENOMIC DNA]</scope>
    <source>
        <strain evidence="8">DSM 13941 / HLO8</strain>
    </source>
</reference>
<dbReference type="eggNOG" id="COG1893">
    <property type="taxonomic scope" value="Bacteria"/>
</dbReference>
<dbReference type="SUPFAM" id="SSF48179">
    <property type="entry name" value="6-phosphogluconate dehydrogenase C-terminal domain-like"/>
    <property type="match status" value="1"/>
</dbReference>
<evidence type="ECO:0000256" key="1">
    <source>
        <dbReference type="ARBA" id="ARBA00007870"/>
    </source>
</evidence>
<dbReference type="HOGENOM" id="CLU_031468_6_1_0"/>
<dbReference type="EMBL" id="CP000804">
    <property type="protein sequence ID" value="ABU56974.1"/>
    <property type="molecule type" value="Genomic_DNA"/>
</dbReference>
<dbReference type="InterPro" id="IPR013752">
    <property type="entry name" value="KPA_reductase"/>
</dbReference>
<dbReference type="InterPro" id="IPR036291">
    <property type="entry name" value="NAD(P)-bd_dom_sf"/>
</dbReference>
<evidence type="ECO:0000256" key="2">
    <source>
        <dbReference type="ARBA" id="ARBA00022857"/>
    </source>
</evidence>
<dbReference type="NCBIfam" id="TIGR00745">
    <property type="entry name" value="apbA_panE"/>
    <property type="match status" value="1"/>
</dbReference>
<dbReference type="NCBIfam" id="NF005091">
    <property type="entry name" value="PRK06522.2-2"/>
    <property type="match status" value="1"/>
</dbReference>
<dbReference type="UniPathway" id="UPA00028">
    <property type="reaction ID" value="UER00004"/>
</dbReference>
<protein>
    <recommendedName>
        <fullName evidence="4">2-dehydropantoate 2-reductase</fullName>
        <ecNumber evidence="4">1.1.1.169</ecNumber>
    </recommendedName>
    <alternativeName>
        <fullName evidence="4">Ketopantoate reductase</fullName>
    </alternativeName>
</protein>
<dbReference type="EC" id="1.1.1.169" evidence="4"/>
<keyword evidence="8" id="KW-1185">Reference proteome</keyword>
<dbReference type="InterPro" id="IPR003710">
    <property type="entry name" value="ApbA"/>
</dbReference>
<evidence type="ECO:0000256" key="3">
    <source>
        <dbReference type="ARBA" id="ARBA00023002"/>
    </source>
</evidence>
<evidence type="ECO:0000259" key="6">
    <source>
        <dbReference type="Pfam" id="PF08546"/>
    </source>
</evidence>
<evidence type="ECO:0000313" key="8">
    <source>
        <dbReference type="Proteomes" id="UP000000263"/>
    </source>
</evidence>
<dbReference type="GO" id="GO:0008677">
    <property type="term" value="F:2-dehydropantoate 2-reductase activity"/>
    <property type="evidence" value="ECO:0007669"/>
    <property type="project" value="UniProtKB-EC"/>
</dbReference>
<name>A7NHM7_ROSCS</name>
<evidence type="ECO:0000256" key="4">
    <source>
        <dbReference type="RuleBase" id="RU362068"/>
    </source>
</evidence>
<dbReference type="OrthoDB" id="9793586at2"/>
<evidence type="ECO:0000259" key="5">
    <source>
        <dbReference type="Pfam" id="PF02558"/>
    </source>
</evidence>
<dbReference type="PANTHER" id="PTHR21708:SF26">
    <property type="entry name" value="2-DEHYDROPANTOATE 2-REDUCTASE"/>
    <property type="match status" value="1"/>
</dbReference>
<dbReference type="KEGG" id="rca:Rcas_0858"/>
<dbReference type="FunFam" id="3.40.50.720:FF:000307">
    <property type="entry name" value="2-dehydropantoate 2-reductase"/>
    <property type="match status" value="1"/>
</dbReference>
<dbReference type="GO" id="GO:0005737">
    <property type="term" value="C:cytoplasm"/>
    <property type="evidence" value="ECO:0007669"/>
    <property type="project" value="TreeGrafter"/>
</dbReference>
<sequence length="311" mass="32887">MRIAIVGAGGVGGYFGGRLAQAGADVTFIARGDNLAVLRERGLQIESIVGDAWITPVQATDDPSTVGPVDMVLVATKTRQLGEAIEQIRPLIGPETGVVPLLNGVEASDQLAQALGESHALNGICYIFVARIAPGAVRHSGINPLIIFGERDNRRTARVEALRDWLERAGVRATIPADIDGEVWRKFVFGATTSGLGAVTRAPMGLLRELPETRPLFIQGMREIVAVAQARGIALDESAVAAALAQLDALPYETTASMQRDIMAGRPSELEAQNGAVVRLGAAVGVPTPLHAFIYHALLPQERLARRGASS</sequence>
<dbReference type="InterPro" id="IPR013332">
    <property type="entry name" value="KPR_N"/>
</dbReference>
<dbReference type="Gene3D" id="1.10.1040.10">
    <property type="entry name" value="N-(1-d-carboxylethyl)-l-norvaline Dehydrogenase, domain 2"/>
    <property type="match status" value="1"/>
</dbReference>
<dbReference type="Gene3D" id="3.40.50.720">
    <property type="entry name" value="NAD(P)-binding Rossmann-like Domain"/>
    <property type="match status" value="1"/>
</dbReference>
<dbReference type="InterPro" id="IPR051402">
    <property type="entry name" value="KPR-Related"/>
</dbReference>
<dbReference type="FunFam" id="1.10.1040.10:FF:000017">
    <property type="entry name" value="2-dehydropantoate 2-reductase"/>
    <property type="match status" value="1"/>
</dbReference>
<keyword evidence="4" id="KW-0566">Pantothenate biosynthesis</keyword>
<organism evidence="7 8">
    <name type="scientific">Roseiflexus castenholzii (strain DSM 13941 / HLO8)</name>
    <dbReference type="NCBI Taxonomy" id="383372"/>
    <lineage>
        <taxon>Bacteria</taxon>
        <taxon>Bacillati</taxon>
        <taxon>Chloroflexota</taxon>
        <taxon>Chloroflexia</taxon>
        <taxon>Chloroflexales</taxon>
        <taxon>Roseiflexineae</taxon>
        <taxon>Roseiflexaceae</taxon>
        <taxon>Roseiflexus</taxon>
    </lineage>
</organism>
<comment type="pathway">
    <text evidence="4">Cofactor biosynthesis; (R)-pantothenate biosynthesis; (R)-pantoate from 3-methyl-2-oxobutanoate: step 2/2.</text>
</comment>
<comment type="function">
    <text evidence="4">Catalyzes the NADPH-dependent reduction of ketopantoate into pantoic acid.</text>
</comment>
<dbReference type="InterPro" id="IPR008927">
    <property type="entry name" value="6-PGluconate_DH-like_C_sf"/>
</dbReference>
<dbReference type="RefSeq" id="WP_012119404.1">
    <property type="nucleotide sequence ID" value="NC_009767.1"/>
</dbReference>
<comment type="catalytic activity">
    <reaction evidence="4">
        <text>(R)-pantoate + NADP(+) = 2-dehydropantoate + NADPH + H(+)</text>
        <dbReference type="Rhea" id="RHEA:16233"/>
        <dbReference type="ChEBI" id="CHEBI:11561"/>
        <dbReference type="ChEBI" id="CHEBI:15378"/>
        <dbReference type="ChEBI" id="CHEBI:15980"/>
        <dbReference type="ChEBI" id="CHEBI:57783"/>
        <dbReference type="ChEBI" id="CHEBI:58349"/>
        <dbReference type="EC" id="1.1.1.169"/>
    </reaction>
</comment>
<dbReference type="STRING" id="383372.Rcas_0858"/>
<dbReference type="Pfam" id="PF08546">
    <property type="entry name" value="ApbA_C"/>
    <property type="match status" value="1"/>
</dbReference>
<feature type="domain" description="Ketopantoate reductase C-terminal" evidence="6">
    <location>
        <begin position="178"/>
        <end position="298"/>
    </location>
</feature>
<dbReference type="InterPro" id="IPR013328">
    <property type="entry name" value="6PGD_dom2"/>
</dbReference>
<dbReference type="PANTHER" id="PTHR21708">
    <property type="entry name" value="PROBABLE 2-DEHYDROPANTOATE 2-REDUCTASE"/>
    <property type="match status" value="1"/>
</dbReference>
<evidence type="ECO:0000313" key="7">
    <source>
        <dbReference type="EMBL" id="ABU56974.1"/>
    </source>
</evidence>
<keyword evidence="3 4" id="KW-0560">Oxidoreductase</keyword>
<gene>
    <name evidence="7" type="ordered locus">Rcas_0858</name>
</gene>
<dbReference type="Proteomes" id="UP000000263">
    <property type="component" value="Chromosome"/>
</dbReference>
<keyword evidence="2 4" id="KW-0521">NADP</keyword>